<dbReference type="OrthoDB" id="3210767at2"/>
<proteinExistence type="predicted"/>
<organism evidence="1 2">
    <name type="scientific">Peptidiphaga gingivicola</name>
    <dbReference type="NCBI Taxonomy" id="2741497"/>
    <lineage>
        <taxon>Bacteria</taxon>
        <taxon>Bacillati</taxon>
        <taxon>Actinomycetota</taxon>
        <taxon>Actinomycetes</taxon>
        <taxon>Actinomycetales</taxon>
        <taxon>Actinomycetaceae</taxon>
        <taxon>Peptidiphaga</taxon>
    </lineage>
</organism>
<name>A0A179B0K5_9ACTO</name>
<dbReference type="GO" id="GO:0033194">
    <property type="term" value="P:response to hydroperoxide"/>
    <property type="evidence" value="ECO:0007669"/>
    <property type="project" value="TreeGrafter"/>
</dbReference>
<dbReference type="PANTHER" id="PTHR30283">
    <property type="entry name" value="PEROXIDE STRESS RESPONSE PROTEIN YAAA"/>
    <property type="match status" value="1"/>
</dbReference>
<dbReference type="PANTHER" id="PTHR30283:SF4">
    <property type="entry name" value="PEROXIDE STRESS RESISTANCE PROTEIN YAAA"/>
    <property type="match status" value="1"/>
</dbReference>
<gene>
    <name evidence="1" type="ORF">A4H34_09045</name>
</gene>
<dbReference type="Pfam" id="PF03883">
    <property type="entry name" value="H2O2_YaaD"/>
    <property type="match status" value="1"/>
</dbReference>
<dbReference type="Proteomes" id="UP000078368">
    <property type="component" value="Unassembled WGS sequence"/>
</dbReference>
<evidence type="ECO:0008006" key="3">
    <source>
        <dbReference type="Google" id="ProtNLM"/>
    </source>
</evidence>
<dbReference type="GO" id="GO:0005829">
    <property type="term" value="C:cytosol"/>
    <property type="evidence" value="ECO:0007669"/>
    <property type="project" value="TreeGrafter"/>
</dbReference>
<dbReference type="InterPro" id="IPR005583">
    <property type="entry name" value="YaaA"/>
</dbReference>
<protein>
    <recommendedName>
        <fullName evidence="3">Peroxide stress protein YaaA</fullName>
    </recommendedName>
</protein>
<keyword evidence="2" id="KW-1185">Reference proteome</keyword>
<dbReference type="RefSeq" id="WP_064231874.1">
    <property type="nucleotide sequence ID" value="NZ_LVZK01000003.1"/>
</dbReference>
<accession>A0A179B0K5</accession>
<comment type="caution">
    <text evidence="1">The sequence shown here is derived from an EMBL/GenBank/DDBJ whole genome shotgun (WGS) entry which is preliminary data.</text>
</comment>
<evidence type="ECO:0000313" key="1">
    <source>
        <dbReference type="EMBL" id="OAP85246.1"/>
    </source>
</evidence>
<reference evidence="1 2" key="1">
    <citation type="submission" date="2016-04" db="EMBL/GenBank/DDBJ databases">
        <title>Peptidophaga gingivicola gen. nov., sp. nov., isolated from human subgingival plaque.</title>
        <authorList>
            <person name="Beall C.J."/>
            <person name="Mokrzan E.M."/>
            <person name="Griffen A.L."/>
            <person name="Leys E.J."/>
        </authorList>
    </citation>
    <scope>NUCLEOTIDE SEQUENCE [LARGE SCALE GENOMIC DNA]</scope>
    <source>
        <strain evidence="1 2">BA112</strain>
    </source>
</reference>
<dbReference type="AlphaFoldDB" id="A0A179B0K5"/>
<sequence length="231" mass="25433">MNMRILLPPSEGKTAPLQGPTLDLPSLAFPELTDARRAVADKLVAASRSKNALSTLGVGERAFGEVHAQRNLYDMPCAPARSVYTGVLYEAAQLQPEDDVWIFSALFGLTRAEDLIPAYRLNMSVTLPRLGRLSAFWKRELASLEGEDDVYVDMRSASYQVWSPSNNWWKIRVADATGRAISHRAKHYRGLLTRALLDADSSDVVAVAEGIGRVSVEDGGTRFKILTLTVE</sequence>
<dbReference type="STRING" id="1823756.A4H34_09045"/>
<dbReference type="EMBL" id="LVZK01000003">
    <property type="protein sequence ID" value="OAP85246.1"/>
    <property type="molecule type" value="Genomic_DNA"/>
</dbReference>
<evidence type="ECO:0000313" key="2">
    <source>
        <dbReference type="Proteomes" id="UP000078368"/>
    </source>
</evidence>